<comment type="caution">
    <text evidence="4">The sequence shown here is derived from an EMBL/GenBank/DDBJ whole genome shotgun (WGS) entry which is preliminary data.</text>
</comment>
<feature type="signal peptide" evidence="2">
    <location>
        <begin position="1"/>
        <end position="25"/>
    </location>
</feature>
<dbReference type="RefSeq" id="WP_008237848.1">
    <property type="nucleotide sequence ID" value="NZ_AJJU01000003.1"/>
</dbReference>
<evidence type="ECO:0000313" key="4">
    <source>
        <dbReference type="EMBL" id="EID76164.1"/>
    </source>
</evidence>
<dbReference type="STRING" id="946077.W5A_04439"/>
<evidence type="ECO:0000259" key="3">
    <source>
        <dbReference type="Pfam" id="PF04536"/>
    </source>
</evidence>
<dbReference type="eggNOG" id="COG1512">
    <property type="taxonomic scope" value="Bacteria"/>
</dbReference>
<evidence type="ECO:0000256" key="2">
    <source>
        <dbReference type="SAM" id="SignalP"/>
    </source>
</evidence>
<keyword evidence="5" id="KW-1185">Reference proteome</keyword>
<dbReference type="PANTHER" id="PTHR30373:SF2">
    <property type="entry name" value="UPF0603 PROTEIN YGCG"/>
    <property type="match status" value="1"/>
</dbReference>
<name>I0WIE8_9FLAO</name>
<protein>
    <recommendedName>
        <fullName evidence="3">TPM domain-containing protein</fullName>
    </recommendedName>
</protein>
<sequence>MNIFKNKYILLFGLLSTFLSASLYAQDVLKKKYSDKAVQDYVGLLSPSETNALNQKLTAYADSTSTGIAIAITNSVEDDINYYAAQVLTSWGLGQKGKDNGVLMLMDIKQRKIAISTGYGVEHLLTDALSKRIIENNILPEFKKGNYYGGLDQGSTAIIQVLEGAYTNTNPKNDIDISSILPIIIFIIIILLLANKKQGGSGNRGHRSSGMDLSDIIILSNMGRGGFGRSSGGGFGGGGFGGFGGGMGGGGGASGGW</sequence>
<keyword evidence="1" id="KW-1133">Transmembrane helix</keyword>
<accession>I0WIE8</accession>
<feature type="transmembrane region" description="Helical" evidence="1">
    <location>
        <begin position="177"/>
        <end position="194"/>
    </location>
</feature>
<dbReference type="PATRIC" id="fig|946077.3.peg.904"/>
<evidence type="ECO:0000256" key="1">
    <source>
        <dbReference type="SAM" id="Phobius"/>
    </source>
</evidence>
<dbReference type="AlphaFoldDB" id="I0WIE8"/>
<feature type="chain" id="PRO_5003636184" description="TPM domain-containing protein" evidence="2">
    <location>
        <begin position="26"/>
        <end position="257"/>
    </location>
</feature>
<keyword evidence="1" id="KW-0812">Transmembrane</keyword>
<dbReference type="Gene3D" id="3.10.310.50">
    <property type="match status" value="1"/>
</dbReference>
<dbReference type="Pfam" id="PF04536">
    <property type="entry name" value="TPM_phosphatase"/>
    <property type="match status" value="1"/>
</dbReference>
<keyword evidence="2" id="KW-0732">Signal</keyword>
<dbReference type="PANTHER" id="PTHR30373">
    <property type="entry name" value="UPF0603 PROTEIN YGCG"/>
    <property type="match status" value="1"/>
</dbReference>
<proteinExistence type="predicted"/>
<dbReference type="EMBL" id="AJJU01000003">
    <property type="protein sequence ID" value="EID76164.1"/>
    <property type="molecule type" value="Genomic_DNA"/>
</dbReference>
<evidence type="ECO:0000313" key="5">
    <source>
        <dbReference type="Proteomes" id="UP000005938"/>
    </source>
</evidence>
<organism evidence="4 5">
    <name type="scientific">Imtechella halotolerans K1</name>
    <dbReference type="NCBI Taxonomy" id="946077"/>
    <lineage>
        <taxon>Bacteria</taxon>
        <taxon>Pseudomonadati</taxon>
        <taxon>Bacteroidota</taxon>
        <taxon>Flavobacteriia</taxon>
        <taxon>Flavobacteriales</taxon>
        <taxon>Flavobacteriaceae</taxon>
        <taxon>Imtechella</taxon>
    </lineage>
</organism>
<dbReference type="InterPro" id="IPR007621">
    <property type="entry name" value="TPM_dom"/>
</dbReference>
<feature type="domain" description="TPM" evidence="3">
    <location>
        <begin position="38"/>
        <end position="160"/>
    </location>
</feature>
<reference evidence="4 5" key="1">
    <citation type="journal article" date="2012" name="J. Bacteriol.">
        <title>Genome Sequence of the Halotolerant Bacterium Imtechella halotolerans K1T.</title>
        <authorList>
            <person name="Kumar S."/>
            <person name="Vikram S."/>
            <person name="Subramanian S."/>
            <person name="Raghava G.P."/>
            <person name="Pinnaka A.K."/>
        </authorList>
    </citation>
    <scope>NUCLEOTIDE SEQUENCE [LARGE SCALE GENOMIC DNA]</scope>
    <source>
        <strain evidence="4 5">K1</strain>
    </source>
</reference>
<keyword evidence="1" id="KW-0472">Membrane</keyword>
<dbReference type="Proteomes" id="UP000005938">
    <property type="component" value="Unassembled WGS sequence"/>
</dbReference>
<gene>
    <name evidence="4" type="ORF">W5A_04439</name>
</gene>